<evidence type="ECO:0000256" key="2">
    <source>
        <dbReference type="ARBA" id="ARBA00023002"/>
    </source>
</evidence>
<protein>
    <submittedName>
        <fullName evidence="6">Gfo/Idh/MocA family oxidoreductase</fullName>
    </submittedName>
</protein>
<evidence type="ECO:0000313" key="6">
    <source>
        <dbReference type="EMBL" id="MBJ7597578.1"/>
    </source>
</evidence>
<accession>A0A934K8F2</accession>
<reference evidence="6" key="1">
    <citation type="submission" date="2020-10" db="EMBL/GenBank/DDBJ databases">
        <title>Ca. Dormibacterota MAGs.</title>
        <authorList>
            <person name="Montgomery K."/>
        </authorList>
    </citation>
    <scope>NUCLEOTIDE SEQUENCE [LARGE SCALE GENOMIC DNA]</scope>
    <source>
        <strain evidence="6">SC8812_S17_10</strain>
    </source>
</reference>
<evidence type="ECO:0000259" key="4">
    <source>
        <dbReference type="Pfam" id="PF01408"/>
    </source>
</evidence>
<keyword evidence="2" id="KW-0560">Oxidoreductase</keyword>
<dbReference type="InterPro" id="IPR050463">
    <property type="entry name" value="Gfo/Idh/MocA_oxidrdct_glycsds"/>
</dbReference>
<gene>
    <name evidence="6" type="ORF">JF922_05770</name>
</gene>
<comment type="caution">
    <text evidence="6">The sequence shown here is derived from an EMBL/GenBank/DDBJ whole genome shotgun (WGS) entry which is preliminary data.</text>
</comment>
<dbReference type="PANTHER" id="PTHR43818:SF11">
    <property type="entry name" value="BCDNA.GH03377"/>
    <property type="match status" value="1"/>
</dbReference>
<dbReference type="Gene3D" id="3.30.360.10">
    <property type="entry name" value="Dihydrodipicolinate Reductase, domain 2"/>
    <property type="match status" value="1"/>
</dbReference>
<feature type="domain" description="Gfo/Idh/MocA-like oxidoreductase C-terminal" evidence="5">
    <location>
        <begin position="361"/>
        <end position="514"/>
    </location>
</feature>
<sequence>MPQVFCGTSATPPEPDGASSSAGGDCQPAQRTDRSRASSRVSCGSPGTHCAGLEPGPGASSPRGKSLLPRTRLLTRRGPPCLARPGARCARSAAERRRRRTVAFRAVAAQGRPCRTAARAAHDERAIREVADGPASPRGSPEERSFSTAARVTLVHATEPRRLPVSSDHHAFNVGVLGCGQIAQAAHFVACRKARTANLYAICDAAEDLLERMTAIHQPQVSYGDFGRMLADENVDAVVVAVADQFHVPLAVRALAAGKHVLVEKPMGTTVEEAEELVAAADRNQRVVLVGHEKRYDPGVAFAHDFIRDEIGELIALKHWYCDSTYRYSITDTLQPIIEASATARRPAGDPKADRPRYLVLGHGSHLLDTARYLGGPLGAIRARLSTRAGTYCWFLEVEFENGCLGQLDLTIAVRMDWWEGFQVYGSAGSVVGNLYNPWYFKSGEVRAFSTKDDQFHQPIGADANVFRLQIEDLAQAATTGSTPRGATAVDGLANVRGMVALARSVESGDWVRLADVSGGL</sequence>
<dbReference type="SUPFAM" id="SSF55347">
    <property type="entry name" value="Glyceraldehyde-3-phosphate dehydrogenase-like, C-terminal domain"/>
    <property type="match status" value="1"/>
</dbReference>
<dbReference type="Pfam" id="PF01408">
    <property type="entry name" value="GFO_IDH_MocA"/>
    <property type="match status" value="1"/>
</dbReference>
<dbReference type="SUPFAM" id="SSF51735">
    <property type="entry name" value="NAD(P)-binding Rossmann-fold domains"/>
    <property type="match status" value="1"/>
</dbReference>
<dbReference type="Pfam" id="PF02894">
    <property type="entry name" value="GFO_IDH_MocA_C"/>
    <property type="match status" value="1"/>
</dbReference>
<dbReference type="GO" id="GO:0016491">
    <property type="term" value="F:oxidoreductase activity"/>
    <property type="evidence" value="ECO:0007669"/>
    <property type="project" value="UniProtKB-KW"/>
</dbReference>
<dbReference type="EMBL" id="JAEKNR010000068">
    <property type="protein sequence ID" value="MBJ7597578.1"/>
    <property type="molecule type" value="Genomic_DNA"/>
</dbReference>
<evidence type="ECO:0000259" key="5">
    <source>
        <dbReference type="Pfam" id="PF02894"/>
    </source>
</evidence>
<feature type="region of interest" description="Disordered" evidence="3">
    <location>
        <begin position="1"/>
        <end position="80"/>
    </location>
</feature>
<name>A0A934K8F2_9BACT</name>
<dbReference type="Proteomes" id="UP000612893">
    <property type="component" value="Unassembled WGS sequence"/>
</dbReference>
<evidence type="ECO:0000256" key="1">
    <source>
        <dbReference type="ARBA" id="ARBA00010928"/>
    </source>
</evidence>
<dbReference type="InterPro" id="IPR036291">
    <property type="entry name" value="NAD(P)-bd_dom_sf"/>
</dbReference>
<organism evidence="6 7">
    <name type="scientific">Candidatus Nephthysia bennettiae</name>
    <dbReference type="NCBI Taxonomy" id="3127016"/>
    <lineage>
        <taxon>Bacteria</taxon>
        <taxon>Bacillati</taxon>
        <taxon>Candidatus Dormiibacterota</taxon>
        <taxon>Candidatus Dormibacteria</taxon>
        <taxon>Candidatus Dormibacterales</taxon>
        <taxon>Candidatus Dormibacteraceae</taxon>
        <taxon>Candidatus Nephthysia</taxon>
    </lineage>
</organism>
<evidence type="ECO:0000313" key="7">
    <source>
        <dbReference type="Proteomes" id="UP000612893"/>
    </source>
</evidence>
<evidence type="ECO:0000256" key="3">
    <source>
        <dbReference type="SAM" id="MobiDB-lite"/>
    </source>
</evidence>
<dbReference type="Gene3D" id="3.40.50.720">
    <property type="entry name" value="NAD(P)-binding Rossmann-like Domain"/>
    <property type="match status" value="1"/>
</dbReference>
<dbReference type="PANTHER" id="PTHR43818">
    <property type="entry name" value="BCDNA.GH03377"/>
    <property type="match status" value="1"/>
</dbReference>
<feature type="domain" description="Gfo/Idh/MocA-like oxidoreductase N-terminal" evidence="4">
    <location>
        <begin position="172"/>
        <end position="292"/>
    </location>
</feature>
<dbReference type="InterPro" id="IPR000683">
    <property type="entry name" value="Gfo/Idh/MocA-like_OxRdtase_N"/>
</dbReference>
<proteinExistence type="inferred from homology"/>
<comment type="similarity">
    <text evidence="1">Belongs to the Gfo/Idh/MocA family.</text>
</comment>
<dbReference type="AlphaFoldDB" id="A0A934K8F2"/>
<keyword evidence="7" id="KW-1185">Reference proteome</keyword>
<dbReference type="InterPro" id="IPR004104">
    <property type="entry name" value="Gfo/Idh/MocA-like_OxRdtase_C"/>
</dbReference>
<feature type="compositionally biased region" description="Low complexity" evidence="3">
    <location>
        <begin position="67"/>
        <end position="80"/>
    </location>
</feature>
<feature type="compositionally biased region" description="Polar residues" evidence="3">
    <location>
        <begin position="1"/>
        <end position="11"/>
    </location>
</feature>